<dbReference type="GO" id="GO:0005634">
    <property type="term" value="C:nucleus"/>
    <property type="evidence" value="ECO:0007669"/>
    <property type="project" value="UniProtKB-SubCell"/>
</dbReference>
<dbReference type="PANTHER" id="PTHR13215">
    <property type="entry name" value="RNA POLYMERASE II TRANSCRIPTIONAL COACTIVATOR"/>
    <property type="match status" value="1"/>
</dbReference>
<evidence type="ECO:0000256" key="6">
    <source>
        <dbReference type="ARBA" id="ARBA00023242"/>
    </source>
</evidence>
<comment type="subcellular location">
    <subcellularLocation>
        <location evidence="1">Nucleus</location>
    </subcellularLocation>
</comment>
<dbReference type="GO" id="GO:0003713">
    <property type="term" value="F:transcription coactivator activity"/>
    <property type="evidence" value="ECO:0007669"/>
    <property type="project" value="InterPro"/>
</dbReference>
<evidence type="ECO:0000256" key="4">
    <source>
        <dbReference type="ARBA" id="ARBA00023125"/>
    </source>
</evidence>
<evidence type="ECO:0000313" key="8">
    <source>
        <dbReference type="EMBL" id="KIY50359.1"/>
    </source>
</evidence>
<evidence type="ECO:0000259" key="7">
    <source>
        <dbReference type="Pfam" id="PF02229"/>
    </source>
</evidence>
<name>A0A0D7AGW1_9AGAR</name>
<comment type="similarity">
    <text evidence="2">Belongs to the transcriptional coactivator PC4 family.</text>
</comment>
<dbReference type="AlphaFoldDB" id="A0A0D7AGW1"/>
<keyword evidence="3" id="KW-0805">Transcription regulation</keyword>
<keyword evidence="4" id="KW-0238">DNA-binding</keyword>
<evidence type="ECO:0000256" key="3">
    <source>
        <dbReference type="ARBA" id="ARBA00023015"/>
    </source>
</evidence>
<reference evidence="8 9" key="1">
    <citation type="journal article" date="2015" name="Fungal Genet. Biol.">
        <title>Evolution of novel wood decay mechanisms in Agaricales revealed by the genome sequences of Fistulina hepatica and Cylindrobasidium torrendii.</title>
        <authorList>
            <person name="Floudas D."/>
            <person name="Held B.W."/>
            <person name="Riley R."/>
            <person name="Nagy L.G."/>
            <person name="Koehler G."/>
            <person name="Ransdell A.S."/>
            <person name="Younus H."/>
            <person name="Chow J."/>
            <person name="Chiniquy J."/>
            <person name="Lipzen A."/>
            <person name="Tritt A."/>
            <person name="Sun H."/>
            <person name="Haridas S."/>
            <person name="LaButti K."/>
            <person name="Ohm R.A."/>
            <person name="Kues U."/>
            <person name="Blanchette R.A."/>
            <person name="Grigoriev I.V."/>
            <person name="Minto R.E."/>
            <person name="Hibbett D.S."/>
        </authorList>
    </citation>
    <scope>NUCLEOTIDE SEQUENCE [LARGE SCALE GENOMIC DNA]</scope>
    <source>
        <strain evidence="8 9">ATCC 64428</strain>
    </source>
</reference>
<keyword evidence="9" id="KW-1185">Reference proteome</keyword>
<dbReference type="InterPro" id="IPR003173">
    <property type="entry name" value="PC4_C"/>
</dbReference>
<dbReference type="EMBL" id="KN881676">
    <property type="protein sequence ID" value="KIY50359.1"/>
    <property type="molecule type" value="Genomic_DNA"/>
</dbReference>
<feature type="non-terminal residue" evidence="8">
    <location>
        <position position="1"/>
    </location>
</feature>
<protein>
    <recommendedName>
        <fullName evidence="7">Transcriptional coactivator p15 (PC4) C-terminal domain-containing protein</fullName>
    </recommendedName>
</protein>
<dbReference type="GO" id="GO:0003677">
    <property type="term" value="F:DNA binding"/>
    <property type="evidence" value="ECO:0007669"/>
    <property type="project" value="UniProtKB-KW"/>
</dbReference>
<keyword evidence="5" id="KW-0804">Transcription</keyword>
<dbReference type="OrthoDB" id="2505440at2759"/>
<feature type="domain" description="Transcriptional coactivator p15 (PC4) C-terminal" evidence="7">
    <location>
        <begin position="19"/>
        <end position="68"/>
    </location>
</feature>
<organism evidence="8 9">
    <name type="scientific">Fistulina hepatica ATCC 64428</name>
    <dbReference type="NCBI Taxonomy" id="1128425"/>
    <lineage>
        <taxon>Eukaryota</taxon>
        <taxon>Fungi</taxon>
        <taxon>Dikarya</taxon>
        <taxon>Basidiomycota</taxon>
        <taxon>Agaricomycotina</taxon>
        <taxon>Agaricomycetes</taxon>
        <taxon>Agaricomycetidae</taxon>
        <taxon>Agaricales</taxon>
        <taxon>Fistulinaceae</taxon>
        <taxon>Fistulina</taxon>
    </lineage>
</organism>
<feature type="non-terminal residue" evidence="8">
    <location>
        <position position="75"/>
    </location>
</feature>
<accession>A0A0D7AGW1</accession>
<evidence type="ECO:0000256" key="5">
    <source>
        <dbReference type="ARBA" id="ARBA00023163"/>
    </source>
</evidence>
<evidence type="ECO:0000313" key="9">
    <source>
        <dbReference type="Proteomes" id="UP000054144"/>
    </source>
</evidence>
<dbReference type="Proteomes" id="UP000054144">
    <property type="component" value="Unassembled WGS sequence"/>
</dbReference>
<dbReference type="Gene3D" id="2.30.31.10">
    <property type="entry name" value="Transcriptional Coactivator Pc4, Chain A"/>
    <property type="match status" value="1"/>
</dbReference>
<dbReference type="Pfam" id="PF02229">
    <property type="entry name" value="PC4"/>
    <property type="match status" value="1"/>
</dbReference>
<proteinExistence type="inferred from homology"/>
<dbReference type="SUPFAM" id="SSF54447">
    <property type="entry name" value="ssDNA-binding transcriptional regulator domain"/>
    <property type="match status" value="1"/>
</dbReference>
<evidence type="ECO:0000256" key="2">
    <source>
        <dbReference type="ARBA" id="ARBA00009001"/>
    </source>
</evidence>
<sequence length="75" mass="8319">DDGGGKVVVLRDGDNKYIDLGRKRRVGVTKFKAAVLVDIREYYDAGGQMKPGKKGISLAEDEWKILKKSVPIIDK</sequence>
<dbReference type="InterPro" id="IPR045125">
    <property type="entry name" value="Sub1/Tcp4-like"/>
</dbReference>
<keyword evidence="6" id="KW-0539">Nucleus</keyword>
<evidence type="ECO:0000256" key="1">
    <source>
        <dbReference type="ARBA" id="ARBA00004123"/>
    </source>
</evidence>
<dbReference type="InterPro" id="IPR009044">
    <property type="entry name" value="ssDNA-bd_transcriptional_reg"/>
</dbReference>
<gene>
    <name evidence="8" type="ORF">FISHEDRAFT_14489</name>
</gene>
<dbReference type="GO" id="GO:0060261">
    <property type="term" value="P:positive regulation of transcription initiation by RNA polymerase II"/>
    <property type="evidence" value="ECO:0007669"/>
    <property type="project" value="InterPro"/>
</dbReference>